<gene>
    <name evidence="1" type="ORF">CHS0354_014938</name>
</gene>
<dbReference type="AlphaFoldDB" id="A0AAE0VQP6"/>
<name>A0AAE0VQP6_9BIVA</name>
<sequence>MGSVDWKFRQRSIATIRRFIHTVKAPNLCYTSRCPFRFRHLDDVTEDDDSVKRQEELEHHLRFQNLPPEQREIVDKLLRGGLPLEKLPNLRPKVVRMFVCSLGLGRVSRIIFF</sequence>
<dbReference type="Proteomes" id="UP001195483">
    <property type="component" value="Unassembled WGS sequence"/>
</dbReference>
<proteinExistence type="predicted"/>
<accession>A0AAE0VQP6</accession>
<reference evidence="1" key="3">
    <citation type="submission" date="2023-05" db="EMBL/GenBank/DDBJ databases">
        <authorList>
            <person name="Smith C.H."/>
        </authorList>
    </citation>
    <scope>NUCLEOTIDE SEQUENCE</scope>
    <source>
        <strain evidence="1">CHS0354</strain>
        <tissue evidence="1">Mantle</tissue>
    </source>
</reference>
<keyword evidence="2" id="KW-1185">Reference proteome</keyword>
<organism evidence="1 2">
    <name type="scientific">Potamilus streckersoni</name>
    <dbReference type="NCBI Taxonomy" id="2493646"/>
    <lineage>
        <taxon>Eukaryota</taxon>
        <taxon>Metazoa</taxon>
        <taxon>Spiralia</taxon>
        <taxon>Lophotrochozoa</taxon>
        <taxon>Mollusca</taxon>
        <taxon>Bivalvia</taxon>
        <taxon>Autobranchia</taxon>
        <taxon>Heteroconchia</taxon>
        <taxon>Palaeoheterodonta</taxon>
        <taxon>Unionida</taxon>
        <taxon>Unionoidea</taxon>
        <taxon>Unionidae</taxon>
        <taxon>Ambleminae</taxon>
        <taxon>Lampsilini</taxon>
        <taxon>Potamilus</taxon>
    </lineage>
</organism>
<evidence type="ECO:0000313" key="2">
    <source>
        <dbReference type="Proteomes" id="UP001195483"/>
    </source>
</evidence>
<dbReference type="EMBL" id="JAEAOA010000921">
    <property type="protein sequence ID" value="KAK3587068.1"/>
    <property type="molecule type" value="Genomic_DNA"/>
</dbReference>
<reference evidence="1" key="1">
    <citation type="journal article" date="2021" name="Genome Biol. Evol.">
        <title>A High-Quality Reference Genome for a Parasitic Bivalve with Doubly Uniparental Inheritance (Bivalvia: Unionida).</title>
        <authorList>
            <person name="Smith C.H."/>
        </authorList>
    </citation>
    <scope>NUCLEOTIDE SEQUENCE</scope>
    <source>
        <strain evidence="1">CHS0354</strain>
    </source>
</reference>
<evidence type="ECO:0000313" key="1">
    <source>
        <dbReference type="EMBL" id="KAK3587068.1"/>
    </source>
</evidence>
<comment type="caution">
    <text evidence="1">The sequence shown here is derived from an EMBL/GenBank/DDBJ whole genome shotgun (WGS) entry which is preliminary data.</text>
</comment>
<protein>
    <submittedName>
        <fullName evidence="1">Uncharacterized protein</fullName>
    </submittedName>
</protein>
<reference evidence="1" key="2">
    <citation type="journal article" date="2021" name="Genome Biol. Evol.">
        <title>Developing a high-quality reference genome for a parasitic bivalve with doubly uniparental inheritance (Bivalvia: Unionida).</title>
        <authorList>
            <person name="Smith C.H."/>
        </authorList>
    </citation>
    <scope>NUCLEOTIDE SEQUENCE</scope>
    <source>
        <strain evidence="1">CHS0354</strain>
        <tissue evidence="1">Mantle</tissue>
    </source>
</reference>